<dbReference type="InterPro" id="IPR043136">
    <property type="entry name" value="B30.2/SPRY_sf"/>
</dbReference>
<dbReference type="InParanoid" id="A0A4S2N2G6"/>
<feature type="domain" description="B30.2/SPRY" evidence="5">
    <location>
        <begin position="131"/>
        <end position="333"/>
    </location>
</feature>
<proteinExistence type="inferred from homology"/>
<dbReference type="OrthoDB" id="10266026at2759"/>
<reference evidence="6 7" key="1">
    <citation type="submission" date="2019-04" db="EMBL/GenBank/DDBJ databases">
        <title>Comparative genomics and transcriptomics to analyze fruiting body development in filamentous ascomycetes.</title>
        <authorList>
            <consortium name="DOE Joint Genome Institute"/>
            <person name="Lutkenhaus R."/>
            <person name="Traeger S."/>
            <person name="Breuer J."/>
            <person name="Kuo A."/>
            <person name="Lipzen A."/>
            <person name="Pangilinan J."/>
            <person name="Dilworth D."/>
            <person name="Sandor L."/>
            <person name="Poggeler S."/>
            <person name="Barry K."/>
            <person name="Grigoriev I.V."/>
            <person name="Nowrousian M."/>
        </authorList>
    </citation>
    <scope>NUCLEOTIDE SEQUENCE [LARGE SCALE GENOMIC DNA]</scope>
    <source>
        <strain evidence="6 7">CBS 389.68</strain>
    </source>
</reference>
<organism evidence="6 7">
    <name type="scientific">Ascodesmis nigricans</name>
    <dbReference type="NCBI Taxonomy" id="341454"/>
    <lineage>
        <taxon>Eukaryota</taxon>
        <taxon>Fungi</taxon>
        <taxon>Dikarya</taxon>
        <taxon>Ascomycota</taxon>
        <taxon>Pezizomycotina</taxon>
        <taxon>Pezizomycetes</taxon>
        <taxon>Pezizales</taxon>
        <taxon>Ascodesmidaceae</taxon>
        <taxon>Ascodesmis</taxon>
    </lineage>
</organism>
<dbReference type="EMBL" id="ML220114">
    <property type="protein sequence ID" value="TGZ83372.1"/>
    <property type="molecule type" value="Genomic_DNA"/>
</dbReference>
<dbReference type="GO" id="GO:0000976">
    <property type="term" value="F:transcription cis-regulatory region binding"/>
    <property type="evidence" value="ECO:0007669"/>
    <property type="project" value="TreeGrafter"/>
</dbReference>
<accession>A0A4S2N2G6</accession>
<evidence type="ECO:0000313" key="6">
    <source>
        <dbReference type="EMBL" id="TGZ83372.1"/>
    </source>
</evidence>
<keyword evidence="7" id="KW-1185">Reference proteome</keyword>
<dbReference type="FunCoup" id="A0A4S2N2G6">
    <property type="interactions" value="92"/>
</dbReference>
<dbReference type="SMART" id="SM00449">
    <property type="entry name" value="SPRY"/>
    <property type="match status" value="1"/>
</dbReference>
<feature type="compositionally biased region" description="Polar residues" evidence="4">
    <location>
        <begin position="16"/>
        <end position="27"/>
    </location>
</feature>
<evidence type="ECO:0000256" key="2">
    <source>
        <dbReference type="ARBA" id="ARBA00023242"/>
    </source>
</evidence>
<dbReference type="STRING" id="341454.A0A4S2N2G6"/>
<dbReference type="Pfam" id="PF00622">
    <property type="entry name" value="SPRY"/>
    <property type="match status" value="1"/>
</dbReference>
<feature type="compositionally biased region" description="Polar residues" evidence="4">
    <location>
        <begin position="48"/>
        <end position="65"/>
    </location>
</feature>
<sequence length="474" mass="52740">MADISSPGASAIPQKRSFTPNEDSSIPRTKPPREKKDTWRKKEALQSGAGSVGTSGKQPEASTPKSGPGTRHGELPGLVRYRLPPPRFQDYYGHRAPPMVHAELEAPKDGAYYSVTDHPMNRRSFRYSPCEASKLLPSLAYRGTEYEPFKARINFEDMNGQLYVNKDGSDVTNTKGWRMARANVGVREGDWYFEVKILNGISEDGAPNGHVRLGWARREAPLDAPVGFDAYSYGLRDQNCQKVHMSRPKDFSPEQTFVTGDVIGLQISLPSLSLQRNISGDPTVKAGDIIRDRIPIRFKNQLWFEHFEYYPTKDFEELMNPSSGTKNTPQPKTLPGSYIRVYRNGTYIGTPFEDLYAFLPPASKPQTSGGGRELDDGSLGYYPAVSTFKGGAVHVNFGPDWLCRPDDLGSEVRGMWERYDEQIAEDVTYDLIDEVDLLFTAGGLITDDDNSKGIAAGAGRGGKEEIKEMVMEDE</sequence>
<keyword evidence="2" id="KW-0539">Nucleus</keyword>
<dbReference type="SUPFAM" id="SSF49899">
    <property type="entry name" value="Concanavalin A-like lectins/glucanases"/>
    <property type="match status" value="1"/>
</dbReference>
<dbReference type="InterPro" id="IPR037353">
    <property type="entry name" value="ASH2"/>
</dbReference>
<protein>
    <recommendedName>
        <fullName evidence="5">B30.2/SPRY domain-containing protein</fullName>
    </recommendedName>
</protein>
<dbReference type="PROSITE" id="PS50188">
    <property type="entry name" value="B302_SPRY"/>
    <property type="match status" value="1"/>
</dbReference>
<evidence type="ECO:0000259" key="5">
    <source>
        <dbReference type="PROSITE" id="PS50188"/>
    </source>
</evidence>
<dbReference type="InterPro" id="IPR003877">
    <property type="entry name" value="SPRY_dom"/>
</dbReference>
<comment type="similarity">
    <text evidence="3">Belongs to the cclA family.</text>
</comment>
<dbReference type="Proteomes" id="UP000298138">
    <property type="component" value="Unassembled WGS sequence"/>
</dbReference>
<evidence type="ECO:0000313" key="7">
    <source>
        <dbReference type="Proteomes" id="UP000298138"/>
    </source>
</evidence>
<feature type="compositionally biased region" description="Basic and acidic residues" evidence="4">
    <location>
        <begin position="31"/>
        <end position="44"/>
    </location>
</feature>
<dbReference type="PANTHER" id="PTHR10598">
    <property type="entry name" value="SET1/ASH2 HISTONE METHYLTRANSFERASE COMPLEX SUBUNIT ASH2"/>
    <property type="match status" value="1"/>
</dbReference>
<evidence type="ECO:0000256" key="1">
    <source>
        <dbReference type="ARBA" id="ARBA00004123"/>
    </source>
</evidence>
<dbReference type="AlphaFoldDB" id="A0A4S2N2G6"/>
<name>A0A4S2N2G6_9PEZI</name>
<dbReference type="GO" id="GO:0048188">
    <property type="term" value="C:Set1C/COMPASS complex"/>
    <property type="evidence" value="ECO:0007669"/>
    <property type="project" value="InterPro"/>
</dbReference>
<evidence type="ECO:0000256" key="4">
    <source>
        <dbReference type="SAM" id="MobiDB-lite"/>
    </source>
</evidence>
<dbReference type="PANTHER" id="PTHR10598:SF0">
    <property type="entry name" value="SET1_ASH2 HISTONE METHYLTRANSFERASE COMPLEX SUBUNIT ASH2"/>
    <property type="match status" value="1"/>
</dbReference>
<gene>
    <name evidence="6" type="ORF">EX30DRAFT_329547</name>
</gene>
<evidence type="ECO:0000256" key="3">
    <source>
        <dbReference type="ARBA" id="ARBA00038149"/>
    </source>
</evidence>
<comment type="subcellular location">
    <subcellularLocation>
        <location evidence="1">Nucleus</location>
    </subcellularLocation>
</comment>
<dbReference type="CDD" id="cd12872">
    <property type="entry name" value="SPRY_Ash2"/>
    <property type="match status" value="1"/>
</dbReference>
<dbReference type="InterPro" id="IPR013320">
    <property type="entry name" value="ConA-like_dom_sf"/>
</dbReference>
<feature type="region of interest" description="Disordered" evidence="4">
    <location>
        <begin position="1"/>
        <end position="80"/>
    </location>
</feature>
<dbReference type="Gene3D" id="2.60.120.920">
    <property type="match status" value="1"/>
</dbReference>
<dbReference type="InterPro" id="IPR001870">
    <property type="entry name" value="B30.2/SPRY"/>
</dbReference>